<feature type="transmembrane region" description="Helical" evidence="1">
    <location>
        <begin position="7"/>
        <end position="26"/>
    </location>
</feature>
<dbReference type="EMBL" id="BT146829">
    <property type="protein sequence ID" value="AFK46623.1"/>
    <property type="molecule type" value="mRNA"/>
</dbReference>
<keyword evidence="1" id="KW-1133">Transmembrane helix</keyword>
<dbReference type="AlphaFoldDB" id="I3T281"/>
<evidence type="ECO:0000313" key="2">
    <source>
        <dbReference type="EMBL" id="AFK46623.1"/>
    </source>
</evidence>
<evidence type="ECO:0000256" key="1">
    <source>
        <dbReference type="SAM" id="Phobius"/>
    </source>
</evidence>
<keyword evidence="1" id="KW-0472">Membrane</keyword>
<accession>I3T281</accession>
<keyword evidence="1" id="KW-0812">Transmembrane</keyword>
<name>I3T281_LOTJA</name>
<sequence length="46" mass="5378">MRKLNQLLVLCKTASSLLLLMIYPGWPEVLKLDMKLRTRGYSLRIT</sequence>
<reference evidence="2" key="1">
    <citation type="submission" date="2012-05" db="EMBL/GenBank/DDBJ databases">
        <authorList>
            <person name="Krishnakumar V."/>
            <person name="Cheung F."/>
            <person name="Xiao Y."/>
            <person name="Chan A."/>
            <person name="Moskal W.A."/>
            <person name="Town C.D."/>
        </authorList>
    </citation>
    <scope>NUCLEOTIDE SEQUENCE</scope>
</reference>
<proteinExistence type="evidence at transcript level"/>
<protein>
    <submittedName>
        <fullName evidence="2">Uncharacterized protein</fullName>
    </submittedName>
</protein>
<organism evidence="2">
    <name type="scientific">Lotus japonicus</name>
    <name type="common">Lotus corniculatus var. japonicus</name>
    <dbReference type="NCBI Taxonomy" id="34305"/>
    <lineage>
        <taxon>Eukaryota</taxon>
        <taxon>Viridiplantae</taxon>
        <taxon>Streptophyta</taxon>
        <taxon>Embryophyta</taxon>
        <taxon>Tracheophyta</taxon>
        <taxon>Spermatophyta</taxon>
        <taxon>Magnoliopsida</taxon>
        <taxon>eudicotyledons</taxon>
        <taxon>Gunneridae</taxon>
        <taxon>Pentapetalae</taxon>
        <taxon>rosids</taxon>
        <taxon>fabids</taxon>
        <taxon>Fabales</taxon>
        <taxon>Fabaceae</taxon>
        <taxon>Papilionoideae</taxon>
        <taxon>50 kb inversion clade</taxon>
        <taxon>NPAAA clade</taxon>
        <taxon>Hologalegina</taxon>
        <taxon>robinioid clade</taxon>
        <taxon>Loteae</taxon>
        <taxon>Lotus</taxon>
    </lineage>
</organism>